<dbReference type="Gene3D" id="3.40.525.10">
    <property type="entry name" value="CRAL-TRIO lipid binding domain"/>
    <property type="match status" value="1"/>
</dbReference>
<dbReference type="InterPro" id="IPR001251">
    <property type="entry name" value="CRAL-TRIO_dom"/>
</dbReference>
<dbReference type="GO" id="GO:0016020">
    <property type="term" value="C:membrane"/>
    <property type="evidence" value="ECO:0007669"/>
    <property type="project" value="TreeGrafter"/>
</dbReference>
<dbReference type="SMART" id="SM00516">
    <property type="entry name" value="SEC14"/>
    <property type="match status" value="1"/>
</dbReference>
<protein>
    <recommendedName>
        <fullName evidence="1">CRAL-TRIO domain-containing protein</fullName>
    </recommendedName>
</protein>
<feature type="domain" description="CRAL-TRIO" evidence="1">
    <location>
        <begin position="96"/>
        <end position="261"/>
    </location>
</feature>
<dbReference type="Pfam" id="PF00650">
    <property type="entry name" value="CRAL_TRIO"/>
    <property type="match status" value="1"/>
</dbReference>
<organism evidence="2">
    <name type="scientific">Clastoptera arizonana</name>
    <name type="common">Arizona spittle bug</name>
    <dbReference type="NCBI Taxonomy" id="38151"/>
    <lineage>
        <taxon>Eukaryota</taxon>
        <taxon>Metazoa</taxon>
        <taxon>Ecdysozoa</taxon>
        <taxon>Arthropoda</taxon>
        <taxon>Hexapoda</taxon>
        <taxon>Insecta</taxon>
        <taxon>Pterygota</taxon>
        <taxon>Neoptera</taxon>
        <taxon>Paraneoptera</taxon>
        <taxon>Hemiptera</taxon>
        <taxon>Auchenorrhyncha</taxon>
        <taxon>Cercopoidea</taxon>
        <taxon>Clastopteridae</taxon>
        <taxon>Clastoptera</taxon>
    </lineage>
</organism>
<dbReference type="PANTHER" id="PTHR10174">
    <property type="entry name" value="ALPHA-TOCOPHEROL TRANSFER PROTEIN-RELATED"/>
    <property type="match status" value="1"/>
</dbReference>
<evidence type="ECO:0000259" key="1">
    <source>
        <dbReference type="PROSITE" id="PS50191"/>
    </source>
</evidence>
<feature type="non-terminal residue" evidence="2">
    <location>
        <position position="293"/>
    </location>
</feature>
<evidence type="ECO:0000313" key="2">
    <source>
        <dbReference type="EMBL" id="JAS30544.1"/>
    </source>
</evidence>
<dbReference type="AlphaFoldDB" id="A0A1B6DXZ1"/>
<accession>A0A1B6DXZ1</accession>
<reference evidence="2" key="1">
    <citation type="submission" date="2015-12" db="EMBL/GenBank/DDBJ databases">
        <title>De novo transcriptome assembly of four potential Pierce s Disease insect vectors from Arizona vineyards.</title>
        <authorList>
            <person name="Tassone E.E."/>
        </authorList>
    </citation>
    <scope>NUCLEOTIDE SEQUENCE</scope>
</reference>
<proteinExistence type="predicted"/>
<dbReference type="PANTHER" id="PTHR10174:SF224">
    <property type="entry name" value="RETINOL-BINDING PROTEIN PINTA"/>
    <property type="match status" value="1"/>
</dbReference>
<dbReference type="SUPFAM" id="SSF52087">
    <property type="entry name" value="CRAL/TRIO domain"/>
    <property type="match status" value="1"/>
</dbReference>
<dbReference type="InterPro" id="IPR036865">
    <property type="entry name" value="CRAL-TRIO_dom_sf"/>
</dbReference>
<dbReference type="PRINTS" id="PR00180">
    <property type="entry name" value="CRETINALDHBP"/>
</dbReference>
<sequence length="293" mass="34279">MDGTKYKSSLNSKDQQYACEVLHEDPCRLDVFIDQCYYWLRTQEDWHLNPKTDPVTIIRFLRGCKYDVEKACRKMKCYYDLRKNSPEWFHNRNPFLPELQELLKLGVFLPLLKKDPEGRTVIIIRATAHNPKIHKQNDVFKIGTMTLDLAISQDETLIVYGVTAIFDLTNVSPGHAAQLSPNLIKKAVHSWQDCYPVRPKSLDFINSPCYVNVVLNIFRRFMNKKMRDRVHVHGFDQSSLHSLVPKEILPEEYGGTDGKLQHVIDYWKEKVSNAHEWFAQEEHFKAKLDTNDL</sequence>
<dbReference type="Gene3D" id="1.10.8.20">
    <property type="entry name" value="N-terminal domain of phosphatidylinositol transfer protein sec14p"/>
    <property type="match status" value="1"/>
</dbReference>
<dbReference type="Gene3D" id="1.20.5.1200">
    <property type="entry name" value="Alpha-tocopherol transfer"/>
    <property type="match status" value="1"/>
</dbReference>
<dbReference type="GO" id="GO:1902936">
    <property type="term" value="F:phosphatidylinositol bisphosphate binding"/>
    <property type="evidence" value="ECO:0007669"/>
    <property type="project" value="TreeGrafter"/>
</dbReference>
<gene>
    <name evidence="2" type="ORF">g.36248</name>
</gene>
<dbReference type="SMART" id="SM01100">
    <property type="entry name" value="CRAL_TRIO_N"/>
    <property type="match status" value="1"/>
</dbReference>
<dbReference type="CDD" id="cd00170">
    <property type="entry name" value="SEC14"/>
    <property type="match status" value="1"/>
</dbReference>
<dbReference type="SUPFAM" id="SSF46938">
    <property type="entry name" value="CRAL/TRIO N-terminal domain"/>
    <property type="match status" value="1"/>
</dbReference>
<dbReference type="InterPro" id="IPR036273">
    <property type="entry name" value="CRAL/TRIO_N_dom_sf"/>
</dbReference>
<dbReference type="PROSITE" id="PS50191">
    <property type="entry name" value="CRAL_TRIO"/>
    <property type="match status" value="1"/>
</dbReference>
<dbReference type="InterPro" id="IPR011074">
    <property type="entry name" value="CRAL/TRIO_N_dom"/>
</dbReference>
<dbReference type="EMBL" id="GEDC01006754">
    <property type="protein sequence ID" value="JAS30544.1"/>
    <property type="molecule type" value="Transcribed_RNA"/>
</dbReference>
<name>A0A1B6DXZ1_9HEMI</name>